<keyword evidence="3" id="KW-0121">Carboxypeptidase</keyword>
<evidence type="ECO:0000313" key="3">
    <source>
        <dbReference type="EMBL" id="TFU31011.1"/>
    </source>
</evidence>
<gene>
    <name evidence="3" type="ORF">E4U01_04075</name>
</gene>
<feature type="compositionally biased region" description="Low complexity" evidence="1">
    <location>
        <begin position="74"/>
        <end position="92"/>
    </location>
</feature>
<dbReference type="InterPro" id="IPR052179">
    <property type="entry name" value="DD-CPase-like"/>
</dbReference>
<evidence type="ECO:0000256" key="1">
    <source>
        <dbReference type="SAM" id="MobiDB-lite"/>
    </source>
</evidence>
<reference evidence="3 4" key="1">
    <citation type="submission" date="2019-03" db="EMBL/GenBank/DDBJ databases">
        <title>Diversity of the mouse oral microbiome.</title>
        <authorList>
            <person name="Joseph S."/>
            <person name="Aduse-Opoku J."/>
            <person name="Curtis M."/>
            <person name="Wade W."/>
            <person name="Hashim A."/>
        </authorList>
    </citation>
    <scope>NUCLEOTIDE SEQUENCE [LARGE SCALE GENOMIC DNA]</scope>
    <source>
        <strain evidence="3 4">HT4</strain>
    </source>
</reference>
<feature type="region of interest" description="Disordered" evidence="1">
    <location>
        <begin position="51"/>
        <end position="92"/>
    </location>
</feature>
<dbReference type="GO" id="GO:0006508">
    <property type="term" value="P:proteolysis"/>
    <property type="evidence" value="ECO:0007669"/>
    <property type="project" value="InterPro"/>
</dbReference>
<organism evidence="3 4">
    <name type="scientific">Streptococcus acidominimus</name>
    <dbReference type="NCBI Taxonomy" id="1326"/>
    <lineage>
        <taxon>Bacteria</taxon>
        <taxon>Bacillati</taxon>
        <taxon>Bacillota</taxon>
        <taxon>Bacilli</taxon>
        <taxon>Lactobacillales</taxon>
        <taxon>Streptococcaceae</taxon>
        <taxon>Streptococcus</taxon>
    </lineage>
</organism>
<sequence length="275" mass="30171">MKNRQEKAIEERRAAHQEKLIQYLWNVQKVIAGLSLFVLVACAPSTAQKEVKPSSVTGTVASSNRTSSQKEESSNSSQFNQEATSPASTSTKASFNGSYYSVQGKYGEVIIVNKKHPLSSDYAPGEVPEAVSAFHEIVAKMQSLGYDVSTTNYSGFRSYETQASLYQSYVAKDGKANADRYSARAGYSEHQTGLAYDIIDSSGSLLTEPSATTWLAANAHSYGFIVRYLPGKEDSTGYMPESWHIRYIGKEASDIYQSGQTLEEYFDLPGGGYED</sequence>
<dbReference type="RefSeq" id="WP_135052666.1">
    <property type="nucleotide sequence ID" value="NZ_CAKOCW010000011.1"/>
</dbReference>
<protein>
    <submittedName>
        <fullName evidence="3">D-alanyl-D-alanine carboxypeptidase family protein</fullName>
    </submittedName>
</protein>
<dbReference type="EMBL" id="SPQA01000010">
    <property type="protein sequence ID" value="TFU31011.1"/>
    <property type="molecule type" value="Genomic_DNA"/>
</dbReference>
<feature type="compositionally biased region" description="Polar residues" evidence="1">
    <location>
        <begin position="54"/>
        <end position="66"/>
    </location>
</feature>
<dbReference type="SUPFAM" id="SSF55166">
    <property type="entry name" value="Hedgehog/DD-peptidase"/>
    <property type="match status" value="1"/>
</dbReference>
<dbReference type="Pfam" id="PF02557">
    <property type="entry name" value="VanY"/>
    <property type="match status" value="1"/>
</dbReference>
<dbReference type="AlphaFoldDB" id="A0A4Y9FPC4"/>
<feature type="domain" description="D-alanyl-D-alanine carboxypeptidase-like core" evidence="2">
    <location>
        <begin position="129"/>
        <end position="250"/>
    </location>
</feature>
<comment type="caution">
    <text evidence="3">The sequence shown here is derived from an EMBL/GenBank/DDBJ whole genome shotgun (WGS) entry which is preliminary data.</text>
</comment>
<evidence type="ECO:0000259" key="2">
    <source>
        <dbReference type="Pfam" id="PF02557"/>
    </source>
</evidence>
<dbReference type="Gene3D" id="3.30.1380.10">
    <property type="match status" value="1"/>
</dbReference>
<dbReference type="GO" id="GO:0004180">
    <property type="term" value="F:carboxypeptidase activity"/>
    <property type="evidence" value="ECO:0007669"/>
    <property type="project" value="UniProtKB-KW"/>
</dbReference>
<dbReference type="Proteomes" id="UP000297747">
    <property type="component" value="Unassembled WGS sequence"/>
</dbReference>
<evidence type="ECO:0000313" key="4">
    <source>
        <dbReference type="Proteomes" id="UP000297747"/>
    </source>
</evidence>
<dbReference type="InterPro" id="IPR003709">
    <property type="entry name" value="VanY-like_core_dom"/>
</dbReference>
<accession>A0A4Y9FPC4</accession>
<keyword evidence="3" id="KW-0378">Hydrolase</keyword>
<dbReference type="CDD" id="cd14852">
    <property type="entry name" value="LD-carboxypeptidase"/>
    <property type="match status" value="1"/>
</dbReference>
<name>A0A4Y9FPC4_STRAI</name>
<dbReference type="NCBIfam" id="NF041194">
    <property type="entry name" value="LD_carboxy_LdcB"/>
    <property type="match status" value="1"/>
</dbReference>
<dbReference type="InterPro" id="IPR058193">
    <property type="entry name" value="VanY/YodJ_core_dom"/>
</dbReference>
<keyword evidence="3" id="KW-0645">Protease</keyword>
<dbReference type="PANTHER" id="PTHR34385">
    <property type="entry name" value="D-ALANYL-D-ALANINE CARBOXYPEPTIDASE"/>
    <property type="match status" value="1"/>
</dbReference>
<dbReference type="PANTHER" id="PTHR34385:SF1">
    <property type="entry name" value="PEPTIDOGLYCAN L-ALANYL-D-GLUTAMATE ENDOPEPTIDASE CWLK"/>
    <property type="match status" value="1"/>
</dbReference>
<dbReference type="InterPro" id="IPR009045">
    <property type="entry name" value="Zn_M74/Hedgehog-like"/>
</dbReference>
<proteinExistence type="predicted"/>